<feature type="signal peptide" evidence="4">
    <location>
        <begin position="1"/>
        <end position="24"/>
    </location>
</feature>
<dbReference type="Gene3D" id="3.40.50.1000">
    <property type="entry name" value="HAD superfamily/HAD-like"/>
    <property type="match status" value="1"/>
</dbReference>
<keyword evidence="1" id="KW-0479">Metal-binding</keyword>
<keyword evidence="3" id="KW-0460">Magnesium</keyword>
<dbReference type="EMBL" id="VCBC01000010">
    <property type="protein sequence ID" value="TLU64647.1"/>
    <property type="molecule type" value="Genomic_DNA"/>
</dbReference>
<dbReference type="GO" id="GO:0046872">
    <property type="term" value="F:metal ion binding"/>
    <property type="evidence" value="ECO:0007669"/>
    <property type="project" value="UniProtKB-KW"/>
</dbReference>
<sequence>MKPKHTFLHCLVLLSTMYTATILAQTELASWSDSQAKNRLMEYVSTVTTKGSSFVDTEQRVAVFDNDGTLWAEQPIYFQLVFAMDRLKAMQSQHPEWKTEEPFKSALAGDVKSALSSHENLAKLIFASHAGMSQVEFKQAVKEWITTAKHPTTGRKYTEMVYQPMLEVLDYLRANGFKTYIVSGGGIDFMRVWAEEVYGIPPEQVIGSSVEKTFTFNQDGSAQITRQSELNFNNDKEGKPVAIDAHIGRRPLIAFGNSDGDLAMMQYTMAGSGKRLAVYIHHTDKEREWAYDRDSHIGSLDKGLDYATEHKDDGWIIVDMKKDWKVVFSE</sequence>
<dbReference type="InterPro" id="IPR050582">
    <property type="entry name" value="HAD-like_SerB"/>
</dbReference>
<reference evidence="5 6" key="1">
    <citation type="submission" date="2019-05" db="EMBL/GenBank/DDBJ databases">
        <title>Genome sequences of Thalassotalea litorea 1K03283.</title>
        <authorList>
            <person name="Zhang D."/>
        </authorList>
    </citation>
    <scope>NUCLEOTIDE SEQUENCE [LARGE SCALE GENOMIC DNA]</scope>
    <source>
        <strain evidence="5 6">MCCC 1K03283</strain>
    </source>
</reference>
<dbReference type="InterPro" id="IPR036412">
    <property type="entry name" value="HAD-like_sf"/>
</dbReference>
<dbReference type="PANTHER" id="PTHR43344:SF13">
    <property type="entry name" value="PHOSPHATASE RV3661-RELATED"/>
    <property type="match status" value="1"/>
</dbReference>
<accession>A0A5R9IKP8</accession>
<dbReference type="Proteomes" id="UP000307790">
    <property type="component" value="Unassembled WGS sequence"/>
</dbReference>
<evidence type="ECO:0000256" key="3">
    <source>
        <dbReference type="ARBA" id="ARBA00022842"/>
    </source>
</evidence>
<gene>
    <name evidence="5" type="ORF">FE810_11200</name>
</gene>
<keyword evidence="4" id="KW-0732">Signal</keyword>
<dbReference type="SUPFAM" id="SSF56784">
    <property type="entry name" value="HAD-like"/>
    <property type="match status" value="1"/>
</dbReference>
<evidence type="ECO:0000256" key="1">
    <source>
        <dbReference type="ARBA" id="ARBA00022723"/>
    </source>
</evidence>
<comment type="caution">
    <text evidence="5">The sequence shown here is derived from an EMBL/GenBank/DDBJ whole genome shotgun (WGS) entry which is preliminary data.</text>
</comment>
<dbReference type="OrthoDB" id="9799365at2"/>
<evidence type="ECO:0000313" key="6">
    <source>
        <dbReference type="Proteomes" id="UP000307790"/>
    </source>
</evidence>
<dbReference type="InterPro" id="IPR023214">
    <property type="entry name" value="HAD_sf"/>
</dbReference>
<keyword evidence="6" id="KW-1185">Reference proteome</keyword>
<dbReference type="AlphaFoldDB" id="A0A5R9IKP8"/>
<dbReference type="PANTHER" id="PTHR43344">
    <property type="entry name" value="PHOSPHOSERINE PHOSPHATASE"/>
    <property type="match status" value="1"/>
</dbReference>
<feature type="chain" id="PRO_5024443421" evidence="4">
    <location>
        <begin position="25"/>
        <end position="330"/>
    </location>
</feature>
<evidence type="ECO:0000256" key="2">
    <source>
        <dbReference type="ARBA" id="ARBA00022801"/>
    </source>
</evidence>
<organism evidence="5 6">
    <name type="scientific">Thalassotalea litorea</name>
    <dbReference type="NCBI Taxonomy" id="2020715"/>
    <lineage>
        <taxon>Bacteria</taxon>
        <taxon>Pseudomonadati</taxon>
        <taxon>Pseudomonadota</taxon>
        <taxon>Gammaproteobacteria</taxon>
        <taxon>Alteromonadales</taxon>
        <taxon>Colwelliaceae</taxon>
        <taxon>Thalassotalea</taxon>
    </lineage>
</organism>
<name>A0A5R9IKP8_9GAMM</name>
<evidence type="ECO:0000256" key="4">
    <source>
        <dbReference type="SAM" id="SignalP"/>
    </source>
</evidence>
<proteinExistence type="predicted"/>
<dbReference type="RefSeq" id="WP_138320145.1">
    <property type="nucleotide sequence ID" value="NZ_VCBC01000010.1"/>
</dbReference>
<dbReference type="Pfam" id="PF12710">
    <property type="entry name" value="HAD"/>
    <property type="match status" value="1"/>
</dbReference>
<protein>
    <submittedName>
        <fullName evidence="5">Haloacid dehalogenase-like hydrolase</fullName>
    </submittedName>
</protein>
<dbReference type="GO" id="GO:0016787">
    <property type="term" value="F:hydrolase activity"/>
    <property type="evidence" value="ECO:0007669"/>
    <property type="project" value="UniProtKB-KW"/>
</dbReference>
<keyword evidence="2 5" id="KW-0378">Hydrolase</keyword>
<evidence type="ECO:0000313" key="5">
    <source>
        <dbReference type="EMBL" id="TLU64647.1"/>
    </source>
</evidence>